<dbReference type="GO" id="GO:0003723">
    <property type="term" value="F:RNA binding"/>
    <property type="evidence" value="ECO:0007669"/>
    <property type="project" value="UniProtKB-UniRule"/>
</dbReference>
<dbReference type="PROSITE" id="PS50102">
    <property type="entry name" value="RRM"/>
    <property type="match status" value="2"/>
</dbReference>
<keyword evidence="10" id="KW-1185">Reference proteome</keyword>
<keyword evidence="5" id="KW-0508">mRNA splicing</keyword>
<evidence type="ECO:0000256" key="1">
    <source>
        <dbReference type="ARBA" id="ARBA00007747"/>
    </source>
</evidence>
<protein>
    <recommendedName>
        <fullName evidence="8">RRM domain-containing protein</fullName>
    </recommendedName>
</protein>
<dbReference type="SMART" id="SM00360">
    <property type="entry name" value="RRM"/>
    <property type="match status" value="2"/>
</dbReference>
<dbReference type="InterPro" id="IPR000504">
    <property type="entry name" value="RRM_dom"/>
</dbReference>
<evidence type="ECO:0000256" key="3">
    <source>
        <dbReference type="ARBA" id="ARBA00022737"/>
    </source>
</evidence>
<proteinExistence type="inferred from homology"/>
<dbReference type="AlphaFoldDB" id="A0AAD4F9E9"/>
<dbReference type="InterPro" id="IPR034392">
    <property type="entry name" value="TatSF1-like_RRM1"/>
</dbReference>
<feature type="compositionally biased region" description="Basic and acidic residues" evidence="7">
    <location>
        <begin position="50"/>
        <end position="69"/>
    </location>
</feature>
<dbReference type="CDD" id="cd12281">
    <property type="entry name" value="RRM1_TatSF1_like"/>
    <property type="match status" value="1"/>
</dbReference>
<name>A0AAD4F9E9_9PEZI</name>
<evidence type="ECO:0000256" key="6">
    <source>
        <dbReference type="PROSITE-ProRule" id="PRU00176"/>
    </source>
</evidence>
<feature type="domain" description="RRM" evidence="8">
    <location>
        <begin position="295"/>
        <end position="356"/>
    </location>
</feature>
<keyword evidence="4 6" id="KW-0694">RNA-binding</keyword>
<dbReference type="InterPro" id="IPR035979">
    <property type="entry name" value="RBD_domain_sf"/>
</dbReference>
<dbReference type="GO" id="GO:0000398">
    <property type="term" value="P:mRNA splicing, via spliceosome"/>
    <property type="evidence" value="ECO:0007669"/>
    <property type="project" value="InterPro"/>
</dbReference>
<dbReference type="PANTHER" id="PTHR15608">
    <property type="entry name" value="SPLICING FACTOR U2AF-ASSOCIATED PROTEIN 2"/>
    <property type="match status" value="1"/>
</dbReference>
<dbReference type="InterPro" id="IPR012677">
    <property type="entry name" value="Nucleotide-bd_a/b_plait_sf"/>
</dbReference>
<keyword evidence="2" id="KW-0507">mRNA processing</keyword>
<comment type="similarity">
    <text evidence="1">Belongs to the HTATSF1 family.</text>
</comment>
<evidence type="ECO:0000313" key="9">
    <source>
        <dbReference type="EMBL" id="KAG7293138.1"/>
    </source>
</evidence>
<evidence type="ECO:0000313" key="10">
    <source>
        <dbReference type="Proteomes" id="UP001197093"/>
    </source>
</evidence>
<comment type="caution">
    <text evidence="9">The sequence shown here is derived from an EMBL/GenBank/DDBJ whole genome shotgun (WGS) entry which is preliminary data.</text>
</comment>
<dbReference type="GO" id="GO:0005686">
    <property type="term" value="C:U2 snRNP"/>
    <property type="evidence" value="ECO:0007669"/>
    <property type="project" value="TreeGrafter"/>
</dbReference>
<feature type="region of interest" description="Disordered" evidence="7">
    <location>
        <begin position="239"/>
        <end position="264"/>
    </location>
</feature>
<feature type="region of interest" description="Disordered" evidence="7">
    <location>
        <begin position="166"/>
        <end position="226"/>
    </location>
</feature>
<evidence type="ECO:0000256" key="7">
    <source>
        <dbReference type="SAM" id="MobiDB-lite"/>
    </source>
</evidence>
<evidence type="ECO:0000256" key="4">
    <source>
        <dbReference type="ARBA" id="ARBA00022884"/>
    </source>
</evidence>
<feature type="domain" description="RRM" evidence="8">
    <location>
        <begin position="88"/>
        <end position="182"/>
    </location>
</feature>
<dbReference type="Gene3D" id="3.30.70.330">
    <property type="match status" value="2"/>
</dbReference>
<dbReference type="FunFam" id="3.30.70.330:FF:000105">
    <property type="entry name" value="HIV Tat-specific factor 1 homolog"/>
    <property type="match status" value="1"/>
</dbReference>
<dbReference type="GO" id="GO:0005684">
    <property type="term" value="C:U2-type spliceosomal complex"/>
    <property type="evidence" value="ECO:0007669"/>
    <property type="project" value="TreeGrafter"/>
</dbReference>
<gene>
    <name evidence="9" type="ORF">NEMBOFW57_003184</name>
</gene>
<sequence>MAAEAEYWSFPTNPEEFDQDERISYSKLDNKYIAVQDDGAEDRQGKKRKMDYSNDREQDNNYDNKDRSSKNSRRQQGNRGPPQPKQNTAVYVMGLPSDATADEVAELFSRKCGVIAEEIDSGRPRIKMYTDADGNFKGDALIVFFKPQSVQMAIMLLDDTDFRFPPVGAQDTPKMRVQAADSSYKKTKYDGDTAASSTSTATAKPGSGPSSRPSGDNRRADGDKAKIIKKTQKLSAKLADWSDDEPSALHDPTTAAGAGAGGGKAGSKWDRVVILRHMFTLDELQDDPTALLDIKEDIREECAKLGPVTNVVLYDEEEEGIVSVRFQTREAAEACLRLMHGRAFAGRIVEAFFATGREKFRRSKGETGKGAGGGWDGEDED</sequence>
<keyword evidence="3" id="KW-0677">Repeat</keyword>
<dbReference type="SUPFAM" id="SSF54928">
    <property type="entry name" value="RNA-binding domain, RBD"/>
    <property type="match status" value="2"/>
</dbReference>
<organism evidence="9 10">
    <name type="scientific">Staphylotrichum longicolle</name>
    <dbReference type="NCBI Taxonomy" id="669026"/>
    <lineage>
        <taxon>Eukaryota</taxon>
        <taxon>Fungi</taxon>
        <taxon>Dikarya</taxon>
        <taxon>Ascomycota</taxon>
        <taxon>Pezizomycotina</taxon>
        <taxon>Sordariomycetes</taxon>
        <taxon>Sordariomycetidae</taxon>
        <taxon>Sordariales</taxon>
        <taxon>Chaetomiaceae</taxon>
        <taxon>Staphylotrichum</taxon>
    </lineage>
</organism>
<feature type="compositionally biased region" description="Low complexity" evidence="7">
    <location>
        <begin position="193"/>
        <end position="214"/>
    </location>
</feature>
<dbReference type="PANTHER" id="PTHR15608:SF0">
    <property type="entry name" value="HIV TAT-SPECIFIC FACTOR 1"/>
    <property type="match status" value="1"/>
</dbReference>
<dbReference type="InterPro" id="IPR034393">
    <property type="entry name" value="TatSF1-like"/>
</dbReference>
<feature type="compositionally biased region" description="Basic and acidic residues" evidence="7">
    <location>
        <begin position="215"/>
        <end position="226"/>
    </location>
</feature>
<reference evidence="9" key="1">
    <citation type="submission" date="2023-02" db="EMBL/GenBank/DDBJ databases">
        <authorList>
            <person name="Palmer J.M."/>
        </authorList>
    </citation>
    <scope>NUCLEOTIDE SEQUENCE</scope>
    <source>
        <strain evidence="9">FW57</strain>
    </source>
</reference>
<evidence type="ECO:0000256" key="2">
    <source>
        <dbReference type="ARBA" id="ARBA00022664"/>
    </source>
</evidence>
<evidence type="ECO:0000259" key="8">
    <source>
        <dbReference type="PROSITE" id="PS50102"/>
    </source>
</evidence>
<dbReference type="Proteomes" id="UP001197093">
    <property type="component" value="Unassembled WGS sequence"/>
</dbReference>
<evidence type="ECO:0000256" key="5">
    <source>
        <dbReference type="ARBA" id="ARBA00023187"/>
    </source>
</evidence>
<feature type="region of interest" description="Disordered" evidence="7">
    <location>
        <begin position="28"/>
        <end position="89"/>
    </location>
</feature>
<accession>A0AAD4F9E9</accession>
<feature type="region of interest" description="Disordered" evidence="7">
    <location>
        <begin position="362"/>
        <end position="381"/>
    </location>
</feature>
<dbReference type="Pfam" id="PF00076">
    <property type="entry name" value="RRM_1"/>
    <property type="match status" value="1"/>
</dbReference>
<dbReference type="EMBL" id="JAHCVI010000001">
    <property type="protein sequence ID" value="KAG7293138.1"/>
    <property type="molecule type" value="Genomic_DNA"/>
</dbReference>
<dbReference type="CDD" id="cd12285">
    <property type="entry name" value="RRM3_RBM39_like"/>
    <property type="match status" value="1"/>
</dbReference>